<reference evidence="8" key="1">
    <citation type="submission" date="2022-03" db="EMBL/GenBank/DDBJ databases">
        <authorList>
            <person name="Martin C."/>
        </authorList>
    </citation>
    <scope>NUCLEOTIDE SEQUENCE</scope>
</reference>
<dbReference type="EMBL" id="CAIIXF020000001">
    <property type="protein sequence ID" value="CAH1772994.1"/>
    <property type="molecule type" value="Genomic_DNA"/>
</dbReference>
<evidence type="ECO:0000256" key="1">
    <source>
        <dbReference type="ARBA" id="ARBA00004141"/>
    </source>
</evidence>
<keyword evidence="3 7" id="KW-0812">Transmembrane</keyword>
<comment type="domain">
    <text evidence="7">The DHHC domain is required for palmitoyltransferase activity.</text>
</comment>
<feature type="transmembrane region" description="Helical" evidence="7">
    <location>
        <begin position="265"/>
        <end position="290"/>
    </location>
</feature>
<name>A0A8J1Y023_OWEFU</name>
<dbReference type="InterPro" id="IPR001594">
    <property type="entry name" value="Palmitoyltrfase_DHHC"/>
</dbReference>
<dbReference type="PANTHER" id="PTHR12246">
    <property type="entry name" value="PALMITOYLTRANSFERASE ZDHHC16"/>
    <property type="match status" value="1"/>
</dbReference>
<keyword evidence="2 7" id="KW-0808">Transferase</keyword>
<protein>
    <recommendedName>
        <fullName evidence="7">Palmitoyltransferase</fullName>
        <ecNumber evidence="7">2.3.1.225</ecNumber>
    </recommendedName>
</protein>
<evidence type="ECO:0000256" key="2">
    <source>
        <dbReference type="ARBA" id="ARBA00022679"/>
    </source>
</evidence>
<keyword evidence="9" id="KW-1185">Reference proteome</keyword>
<evidence type="ECO:0000256" key="4">
    <source>
        <dbReference type="ARBA" id="ARBA00022989"/>
    </source>
</evidence>
<dbReference type="Proteomes" id="UP000749559">
    <property type="component" value="Unassembled WGS sequence"/>
</dbReference>
<evidence type="ECO:0000256" key="3">
    <source>
        <dbReference type="ARBA" id="ARBA00022692"/>
    </source>
</evidence>
<comment type="similarity">
    <text evidence="7">Belongs to the DHHC palmitoyltransferase family.</text>
</comment>
<feature type="transmembrane region" description="Helical" evidence="7">
    <location>
        <begin position="107"/>
        <end position="126"/>
    </location>
</feature>
<evidence type="ECO:0000256" key="6">
    <source>
        <dbReference type="ARBA" id="ARBA00023315"/>
    </source>
</evidence>
<evidence type="ECO:0000313" key="9">
    <source>
        <dbReference type="Proteomes" id="UP000749559"/>
    </source>
</evidence>
<dbReference type="GO" id="GO:0016020">
    <property type="term" value="C:membrane"/>
    <property type="evidence" value="ECO:0007669"/>
    <property type="project" value="UniProtKB-SubCell"/>
</dbReference>
<dbReference type="AlphaFoldDB" id="A0A8J1Y023"/>
<keyword evidence="6 7" id="KW-0012">Acyltransferase</keyword>
<comment type="catalytic activity">
    <reaction evidence="7">
        <text>L-cysteinyl-[protein] + hexadecanoyl-CoA = S-hexadecanoyl-L-cysteinyl-[protein] + CoA</text>
        <dbReference type="Rhea" id="RHEA:36683"/>
        <dbReference type="Rhea" id="RHEA-COMP:10131"/>
        <dbReference type="Rhea" id="RHEA-COMP:11032"/>
        <dbReference type="ChEBI" id="CHEBI:29950"/>
        <dbReference type="ChEBI" id="CHEBI:57287"/>
        <dbReference type="ChEBI" id="CHEBI:57379"/>
        <dbReference type="ChEBI" id="CHEBI:74151"/>
        <dbReference type="EC" id="2.3.1.225"/>
    </reaction>
</comment>
<dbReference type="EC" id="2.3.1.225" evidence="7"/>
<comment type="subcellular location">
    <subcellularLocation>
        <location evidence="1">Membrane</location>
        <topology evidence="1">Multi-pass membrane protein</topology>
    </subcellularLocation>
</comment>
<dbReference type="GO" id="GO:0019706">
    <property type="term" value="F:protein-cysteine S-palmitoyltransferase activity"/>
    <property type="evidence" value="ECO:0007669"/>
    <property type="project" value="UniProtKB-EC"/>
</dbReference>
<comment type="caution">
    <text evidence="8">The sequence shown here is derived from an EMBL/GenBank/DDBJ whole genome shotgun (WGS) entry which is preliminary data.</text>
</comment>
<keyword evidence="4 7" id="KW-1133">Transmembrane helix</keyword>
<organism evidence="8 9">
    <name type="scientific">Owenia fusiformis</name>
    <name type="common">Polychaete worm</name>
    <dbReference type="NCBI Taxonomy" id="6347"/>
    <lineage>
        <taxon>Eukaryota</taxon>
        <taxon>Metazoa</taxon>
        <taxon>Spiralia</taxon>
        <taxon>Lophotrochozoa</taxon>
        <taxon>Annelida</taxon>
        <taxon>Polychaeta</taxon>
        <taxon>Sedentaria</taxon>
        <taxon>Canalipalpata</taxon>
        <taxon>Sabellida</taxon>
        <taxon>Oweniida</taxon>
        <taxon>Oweniidae</taxon>
        <taxon>Owenia</taxon>
    </lineage>
</organism>
<dbReference type="InterPro" id="IPR039859">
    <property type="entry name" value="PFA4/ZDH16/20/ERF2-like"/>
</dbReference>
<evidence type="ECO:0000256" key="7">
    <source>
        <dbReference type="RuleBase" id="RU079119"/>
    </source>
</evidence>
<dbReference type="Pfam" id="PF01529">
    <property type="entry name" value="DHHC"/>
    <property type="match status" value="1"/>
</dbReference>
<keyword evidence="5 7" id="KW-0472">Membrane</keyword>
<evidence type="ECO:0000256" key="5">
    <source>
        <dbReference type="ARBA" id="ARBA00023136"/>
    </source>
</evidence>
<feature type="transmembrane region" description="Helical" evidence="7">
    <location>
        <begin position="210"/>
        <end position="226"/>
    </location>
</feature>
<evidence type="ECO:0000313" key="8">
    <source>
        <dbReference type="EMBL" id="CAH1772994.1"/>
    </source>
</evidence>
<feature type="transmembrane region" description="Helical" evidence="7">
    <location>
        <begin position="77"/>
        <end position="101"/>
    </location>
</feature>
<gene>
    <name evidence="8" type="ORF">OFUS_LOCUS652</name>
</gene>
<feature type="transmembrane region" description="Helical" evidence="7">
    <location>
        <begin position="232"/>
        <end position="253"/>
    </location>
</feature>
<proteinExistence type="inferred from homology"/>
<dbReference type="OrthoDB" id="302728at2759"/>
<sequence>MRQRTTETTEADRQAEVKEIALDSKMSSYSSNNNQSALYRAIFKQPKELTLMEKIENYYATGKSSTGRMANRLAMTIFWFCAISTFYVVMAYIIPFCYGFYADWICYALKVLTVFIFIQCLGNWACCHFTGTFYEETLDRPHVDKLLWDDTKVFLDGVERKRETWPYCNTCNHRMPPRVHHCKICDKCIRKRDHHCYVTGVCIGYFNQRYFVFLNFYSAVATLIAFPHEVYYIYHTFYPASALTDFILPVAVFKWITGEMLGHHCVLVIHLYILWWAALVATGFFIWHMYIISIGKTSNEVTSGKRLKVTSGTKQNFRSVFGDFWPFNFILPAQLVFRQTGDGTEWPKVKFFDDKFTAGSH</sequence>
<dbReference type="PROSITE" id="PS50216">
    <property type="entry name" value="DHHC"/>
    <property type="match status" value="1"/>
</dbReference>
<accession>A0A8J1Y023</accession>